<feature type="domain" description="Xylose isomerase-like TIM barrel" evidence="1">
    <location>
        <begin position="20"/>
        <end position="246"/>
    </location>
</feature>
<dbReference type="RefSeq" id="WP_058643463.1">
    <property type="nucleotide sequence ID" value="NZ_LDSL01000128.1"/>
</dbReference>
<dbReference type="Gene3D" id="3.20.20.150">
    <property type="entry name" value="Divalent-metal-dependent TIM barrel enzymes"/>
    <property type="match status" value="1"/>
</dbReference>
<dbReference type="Proteomes" id="UP000072741">
    <property type="component" value="Unassembled WGS sequence"/>
</dbReference>
<proteinExistence type="predicted"/>
<dbReference type="AlphaFoldDB" id="A0A147GPV1"/>
<dbReference type="PANTHER" id="PTHR12110">
    <property type="entry name" value="HYDROXYPYRUVATE ISOMERASE"/>
    <property type="match status" value="1"/>
</dbReference>
<name>A0A147GPV1_9BURK</name>
<reference evidence="2 3" key="1">
    <citation type="journal article" date="2016" name="Front. Microbiol.">
        <title>Genomic Resource of Rice Seed Associated Bacteria.</title>
        <authorList>
            <person name="Midha S."/>
            <person name="Bansal K."/>
            <person name="Sharma S."/>
            <person name="Kumar N."/>
            <person name="Patil P.P."/>
            <person name="Chaudhry V."/>
            <person name="Patil P.B."/>
        </authorList>
    </citation>
    <scope>NUCLEOTIDE SEQUENCE [LARGE SCALE GENOMIC DNA]</scope>
    <source>
        <strain evidence="2 3">NS331</strain>
    </source>
</reference>
<dbReference type="InterPro" id="IPR036237">
    <property type="entry name" value="Xyl_isomerase-like_sf"/>
</dbReference>
<accession>A0A147GPV1</accession>
<dbReference type="EMBL" id="LDSL01000128">
    <property type="protein sequence ID" value="KTT16254.1"/>
    <property type="molecule type" value="Genomic_DNA"/>
</dbReference>
<evidence type="ECO:0000313" key="2">
    <source>
        <dbReference type="EMBL" id="KTT16254.1"/>
    </source>
</evidence>
<gene>
    <name evidence="2" type="ORF">NS331_18725</name>
</gene>
<dbReference type="PANTHER" id="PTHR12110:SF48">
    <property type="entry name" value="BLL3656 PROTEIN"/>
    <property type="match status" value="1"/>
</dbReference>
<dbReference type="PATRIC" id="fig|433924.3.peg.733"/>
<dbReference type="SUPFAM" id="SSF51658">
    <property type="entry name" value="Xylose isomerase-like"/>
    <property type="match status" value="1"/>
</dbReference>
<keyword evidence="3" id="KW-1185">Reference proteome</keyword>
<sequence>MTALSLAHLTALDVAPPALFDLAAATGYQSVGIRILPAAPGAVAYALTPATLATWRARARDAGVGVYDVEFIPLTPDVQVEAYAPTLALAAELGAQRLNVSGDDTDFARLVDRFGVICDLAGQFGLVVDLEFMRFRVLANLGQAVALVTKAGRANGKVLLDLLHFHRSGGTAEQLAATPGELFGSVQLCDARLADPGDAAIVAEAREGRLLPGEGELPLLDYLNALPLDIPMGVEVPTAATHPAWDAHERAQRASAAARAVLAARQPAR</sequence>
<evidence type="ECO:0000259" key="1">
    <source>
        <dbReference type="Pfam" id="PF01261"/>
    </source>
</evidence>
<dbReference type="InterPro" id="IPR013022">
    <property type="entry name" value="Xyl_isomerase-like_TIM-brl"/>
</dbReference>
<organism evidence="2 3">
    <name type="scientific">Pseudacidovorax intermedius</name>
    <dbReference type="NCBI Taxonomy" id="433924"/>
    <lineage>
        <taxon>Bacteria</taxon>
        <taxon>Pseudomonadati</taxon>
        <taxon>Pseudomonadota</taxon>
        <taxon>Betaproteobacteria</taxon>
        <taxon>Burkholderiales</taxon>
        <taxon>Comamonadaceae</taxon>
        <taxon>Pseudacidovorax</taxon>
    </lineage>
</organism>
<dbReference type="InterPro" id="IPR050312">
    <property type="entry name" value="IolE/XylAMocC-like"/>
</dbReference>
<dbReference type="Pfam" id="PF01261">
    <property type="entry name" value="AP_endonuc_2"/>
    <property type="match status" value="1"/>
</dbReference>
<evidence type="ECO:0000313" key="3">
    <source>
        <dbReference type="Proteomes" id="UP000072741"/>
    </source>
</evidence>
<comment type="caution">
    <text evidence="2">The sequence shown here is derived from an EMBL/GenBank/DDBJ whole genome shotgun (WGS) entry which is preliminary data.</text>
</comment>
<dbReference type="OrthoDB" id="9072761at2"/>
<protein>
    <recommendedName>
        <fullName evidence="1">Xylose isomerase-like TIM barrel domain-containing protein</fullName>
    </recommendedName>
</protein>